<gene>
    <name evidence="1" type="ORF">OIDMADRAFT_36270</name>
</gene>
<evidence type="ECO:0000313" key="1">
    <source>
        <dbReference type="EMBL" id="KIM92852.1"/>
    </source>
</evidence>
<dbReference type="InParanoid" id="A0A0C3CT45"/>
<dbReference type="OrthoDB" id="3238152at2759"/>
<reference evidence="2" key="2">
    <citation type="submission" date="2015-01" db="EMBL/GenBank/DDBJ databases">
        <title>Evolutionary Origins and Diversification of the Mycorrhizal Mutualists.</title>
        <authorList>
            <consortium name="DOE Joint Genome Institute"/>
            <consortium name="Mycorrhizal Genomics Consortium"/>
            <person name="Kohler A."/>
            <person name="Kuo A."/>
            <person name="Nagy L.G."/>
            <person name="Floudas D."/>
            <person name="Copeland A."/>
            <person name="Barry K.W."/>
            <person name="Cichocki N."/>
            <person name="Veneault-Fourrey C."/>
            <person name="LaButti K."/>
            <person name="Lindquist E.A."/>
            <person name="Lipzen A."/>
            <person name="Lundell T."/>
            <person name="Morin E."/>
            <person name="Murat C."/>
            <person name="Riley R."/>
            <person name="Ohm R."/>
            <person name="Sun H."/>
            <person name="Tunlid A."/>
            <person name="Henrissat B."/>
            <person name="Grigoriev I.V."/>
            <person name="Hibbett D.S."/>
            <person name="Martin F."/>
        </authorList>
    </citation>
    <scope>NUCLEOTIDE SEQUENCE [LARGE SCALE GENOMIC DNA]</scope>
    <source>
        <strain evidence="2">Zn</strain>
    </source>
</reference>
<keyword evidence="2" id="KW-1185">Reference proteome</keyword>
<organism evidence="1 2">
    <name type="scientific">Oidiodendron maius (strain Zn)</name>
    <dbReference type="NCBI Taxonomy" id="913774"/>
    <lineage>
        <taxon>Eukaryota</taxon>
        <taxon>Fungi</taxon>
        <taxon>Dikarya</taxon>
        <taxon>Ascomycota</taxon>
        <taxon>Pezizomycotina</taxon>
        <taxon>Leotiomycetes</taxon>
        <taxon>Leotiomycetes incertae sedis</taxon>
        <taxon>Myxotrichaceae</taxon>
        <taxon>Oidiodendron</taxon>
    </lineage>
</organism>
<reference evidence="1 2" key="1">
    <citation type="submission" date="2014-04" db="EMBL/GenBank/DDBJ databases">
        <authorList>
            <consortium name="DOE Joint Genome Institute"/>
            <person name="Kuo A."/>
            <person name="Martino E."/>
            <person name="Perotto S."/>
            <person name="Kohler A."/>
            <person name="Nagy L.G."/>
            <person name="Floudas D."/>
            <person name="Copeland A."/>
            <person name="Barry K.W."/>
            <person name="Cichocki N."/>
            <person name="Veneault-Fourrey C."/>
            <person name="LaButti K."/>
            <person name="Lindquist E.A."/>
            <person name="Lipzen A."/>
            <person name="Lundell T."/>
            <person name="Morin E."/>
            <person name="Murat C."/>
            <person name="Sun H."/>
            <person name="Tunlid A."/>
            <person name="Henrissat B."/>
            <person name="Grigoriev I.V."/>
            <person name="Hibbett D.S."/>
            <person name="Martin F."/>
            <person name="Nordberg H.P."/>
            <person name="Cantor M.N."/>
            <person name="Hua S.X."/>
        </authorList>
    </citation>
    <scope>NUCLEOTIDE SEQUENCE [LARGE SCALE GENOMIC DNA]</scope>
    <source>
        <strain evidence="1 2">Zn</strain>
    </source>
</reference>
<name>A0A0C3CT45_OIDMZ</name>
<sequence>MATFFGIGANESSPDVYDVRTQSSDKWVSIPWSDAGIIPSAGAYEVGYRLVNDPASSIIYHLSDDYTDMASVNQIWAEGDLDGPSISMNGYIDTFYPSIVSVDRGTDPWDSTNLTTIPMDRSFLVQNAGCDGSINFTVTTVDSQGKVLTYTGTDNLEGPVPTALPANLTLTNGNDTSVCYFYYTDVEPISVAFGSAEREIVRH</sequence>
<dbReference type="HOGENOM" id="CLU_1349302_0_0_1"/>
<dbReference type="Proteomes" id="UP000054321">
    <property type="component" value="Unassembled WGS sequence"/>
</dbReference>
<dbReference type="AlphaFoldDB" id="A0A0C3CT45"/>
<proteinExistence type="predicted"/>
<dbReference type="EMBL" id="KN832904">
    <property type="protein sequence ID" value="KIM92852.1"/>
    <property type="molecule type" value="Genomic_DNA"/>
</dbReference>
<accession>A0A0C3CT45</accession>
<evidence type="ECO:0000313" key="2">
    <source>
        <dbReference type="Proteomes" id="UP000054321"/>
    </source>
</evidence>
<protein>
    <submittedName>
        <fullName evidence="1">Uncharacterized protein</fullName>
    </submittedName>
</protein>